<comment type="caution">
    <text evidence="1">The sequence shown here is derived from an EMBL/GenBank/DDBJ whole genome shotgun (WGS) entry which is preliminary data.</text>
</comment>
<gene>
    <name evidence="1" type="primary">PIF1</name>
    <name evidence="1" type="ORF">SNAT2548_LOCUS20645</name>
</gene>
<sequence length="857" mass="93569">MTQHAQHASQETSSAASILVCSYLQLRLYNDVAKGSGNSVPVTPDMQIGIFWYIAAAASAGDLQDVGALQTAPTYVRSSDDNFSPIQTFQTLFKATAAPAAQVYSRSALYEQTTPEVLEINDTMAKVSISSFADRDLDENNLGGDPLRGKFRESMGYPLSESRYIRYMEVVHYRFYLAEDVAGAVRTTLGLETAVGTNQELIPPETIKENSTHLLVYTVSTLTEQTTPAALPIFDMIASVSQVEFVDQDTDFGQLGGEVSWVAPSDVSRVSNYLAYLAQDAVGTSKSQIAQDLPEGTLNVTIFAETQLHQNTHVVVYTRSSLVEQTTPAFLQISDTASSVPFLRFTDLDLDPLQIGGYLEWAAPEDNSTITHYTLYAAEDALGSNRTQIAPELPFGTTTAILPHNFELQNYTHLLIYTKTEVSEQTVPTWHLITDETASVSQLALIDRDLDEFELGGTIIWSPPQPDTLVAGYYVYLAVGTNSIDLSPDQALNNSQYVIVYTASSFVEQTTPVAFTLSDSASQVLAINFTDLDLDVGDLGGEVTWLPSPDHAQVSGYYIYFADASGGQRSLLGNTTDDVHQIDLPPDQPTGPTGLSVLVYAASSLAEQTTPLALAFNDTDSSVSSVNFTDRDLDLREIGGTISWTEPRHAALVEHYVAYIAEDPYGGNRSQVGSEVPWTTFDISLLPEQPIREPDVADRSDYSQILVYTKSSLAEQSTPVSFELVDLSASVSSGALEEQDLDAADIGGPITWAAPEDLSQVTHYDIYLVEFPQAVGTNRSQLGASVEVGTNIIHVPVDFLQGPLSHIQIYTRSSLVEQTTPHVFASWQQKGAFSKRILHYRLCQHLGRHDPTDLIMS</sequence>
<organism evidence="1 2">
    <name type="scientific">Symbiodinium natans</name>
    <dbReference type="NCBI Taxonomy" id="878477"/>
    <lineage>
        <taxon>Eukaryota</taxon>
        <taxon>Sar</taxon>
        <taxon>Alveolata</taxon>
        <taxon>Dinophyceae</taxon>
        <taxon>Suessiales</taxon>
        <taxon>Symbiodiniaceae</taxon>
        <taxon>Symbiodinium</taxon>
    </lineage>
</organism>
<dbReference type="OrthoDB" id="440898at2759"/>
<proteinExistence type="predicted"/>
<dbReference type="AlphaFoldDB" id="A0A812PVA0"/>
<evidence type="ECO:0000313" key="2">
    <source>
        <dbReference type="Proteomes" id="UP000604046"/>
    </source>
</evidence>
<accession>A0A812PVA0</accession>
<name>A0A812PVA0_9DINO</name>
<keyword evidence="2" id="KW-1185">Reference proteome</keyword>
<protein>
    <submittedName>
        <fullName evidence="1">PIF1 protein</fullName>
    </submittedName>
</protein>
<dbReference type="EMBL" id="CAJNDS010002217">
    <property type="protein sequence ID" value="CAE7378101.1"/>
    <property type="molecule type" value="Genomic_DNA"/>
</dbReference>
<dbReference type="Proteomes" id="UP000604046">
    <property type="component" value="Unassembled WGS sequence"/>
</dbReference>
<evidence type="ECO:0000313" key="1">
    <source>
        <dbReference type="EMBL" id="CAE7378101.1"/>
    </source>
</evidence>
<reference evidence="1" key="1">
    <citation type="submission" date="2021-02" db="EMBL/GenBank/DDBJ databases">
        <authorList>
            <person name="Dougan E. K."/>
            <person name="Rhodes N."/>
            <person name="Thang M."/>
            <person name="Chan C."/>
        </authorList>
    </citation>
    <scope>NUCLEOTIDE SEQUENCE</scope>
</reference>